<dbReference type="Gene3D" id="2.30.42.60">
    <property type="match status" value="1"/>
</dbReference>
<evidence type="ECO:0000256" key="8">
    <source>
        <dbReference type="ARBA" id="ARBA00022737"/>
    </source>
</evidence>
<evidence type="ECO:0000313" key="19">
    <source>
        <dbReference type="Proteomes" id="UP000237839"/>
    </source>
</evidence>
<dbReference type="InterPro" id="IPR009003">
    <property type="entry name" value="Peptidase_S1_PA"/>
</dbReference>
<evidence type="ECO:0000256" key="2">
    <source>
        <dbReference type="ARBA" id="ARBA00004418"/>
    </source>
</evidence>
<feature type="binding site" evidence="15">
    <location>
        <begin position="245"/>
        <end position="247"/>
    </location>
    <ligand>
        <name>substrate</name>
    </ligand>
</feature>
<evidence type="ECO:0000256" key="9">
    <source>
        <dbReference type="ARBA" id="ARBA00022764"/>
    </source>
</evidence>
<dbReference type="Pfam" id="PF13365">
    <property type="entry name" value="Trypsin_2"/>
    <property type="match status" value="1"/>
</dbReference>
<dbReference type="NCBIfam" id="TIGR02037">
    <property type="entry name" value="degP_htrA_DO"/>
    <property type="match status" value="1"/>
</dbReference>
<dbReference type="Gene3D" id="2.30.42.10">
    <property type="match status" value="1"/>
</dbReference>
<dbReference type="SUPFAM" id="SSF50494">
    <property type="entry name" value="Trypsin-like serine proteases"/>
    <property type="match status" value="1"/>
</dbReference>
<dbReference type="PRINTS" id="PR00834">
    <property type="entry name" value="PROTEASES2C"/>
</dbReference>
<comment type="similarity">
    <text evidence="3">Belongs to the peptidase S1C family.</text>
</comment>
<dbReference type="PANTHER" id="PTHR22939:SF130">
    <property type="entry name" value="PERIPLASMIC SERINE ENDOPROTEASE DEGP-LIKE-RELATED"/>
    <property type="match status" value="1"/>
</dbReference>
<sequence length="504" mass="53735">MIKISIQPPHNQRPTMNKFLSILLAATVTLVVPVAGLVTATPAFAALPSFDFTELVEKTSPAVVNIRTTEKISVNQDGNADEEMQELFKRFFGIPMPQQGPGGAAPTPRKRVPAKPAPGATEEEVPRGVGSGFIVSQDGYVLTNAHVVDGADEVYVKLTDKREFKAKVIGIDKRTDVAVVKIEGTKLPWLAIGDSDKIKAGEWVIAIGSPFDLDNSVSAGIVSAKSRDTGDFLNLIQTDVAVNPGNSGGPLINMRGEVVGINSQIYSRSGGFMGISFAVPIDEAMRVVDQLRSTGKVSRSRIGIKLSEVPKDVAESFGLSKGQGAFISMVEPGLPADKAGIVAGDIVLEFNGQPVTKWTELSRIVANTKPGTKSAVTLWSKGKTRTVTLVTGEMEQDKPTKTAKEKEAEVESNLLGLNVINLTDDQKRDLKVTAGVIVDNVDGSAARAGLQPGDLITQLNNNDIKDVKQFNALVAKLDPKKVAVVLVRRGDSSQFVPLRPTPAN</sequence>
<keyword evidence="10" id="KW-0378">Hydrolase</keyword>
<dbReference type="InterPro" id="IPR001940">
    <property type="entry name" value="Peptidase_S1C"/>
</dbReference>
<feature type="binding site" evidence="15">
    <location>
        <position position="176"/>
    </location>
    <ligand>
        <name>substrate</name>
    </ligand>
</feature>
<reference evidence="18 19" key="1">
    <citation type="submission" date="2018-02" db="EMBL/GenBank/DDBJ databases">
        <title>Solimicrobium silvestre gen. nov., sp. nov., isolated from alpine forest soil.</title>
        <authorList>
            <person name="Margesin R."/>
            <person name="Albuquerque L."/>
            <person name="Zhang D.-C."/>
            <person name="Froufe H.J.C."/>
            <person name="Severino R."/>
            <person name="Roxo I."/>
            <person name="Egas C."/>
            <person name="Da Costa M.S."/>
        </authorList>
    </citation>
    <scope>NUCLEOTIDE SEQUENCE [LARGE SCALE GENOMIC DNA]</scope>
    <source>
        <strain evidence="18 19">S20-91</strain>
    </source>
</reference>
<feature type="active site" description="Charge relay system" evidence="14">
    <location>
        <position position="247"/>
    </location>
</feature>
<evidence type="ECO:0000313" key="18">
    <source>
        <dbReference type="EMBL" id="PRC92221.1"/>
    </source>
</evidence>
<dbReference type="GO" id="GO:0004252">
    <property type="term" value="F:serine-type endopeptidase activity"/>
    <property type="evidence" value="ECO:0007669"/>
    <property type="project" value="InterPro"/>
</dbReference>
<evidence type="ECO:0000256" key="4">
    <source>
        <dbReference type="ARBA" id="ARBA00013035"/>
    </source>
</evidence>
<dbReference type="GO" id="GO:0006508">
    <property type="term" value="P:proteolysis"/>
    <property type="evidence" value="ECO:0007669"/>
    <property type="project" value="UniProtKB-KW"/>
</dbReference>
<feature type="region of interest" description="Disordered" evidence="16">
    <location>
        <begin position="98"/>
        <end position="126"/>
    </location>
</feature>
<evidence type="ECO:0000256" key="16">
    <source>
        <dbReference type="SAM" id="MobiDB-lite"/>
    </source>
</evidence>
<feature type="active site" description="Charge relay system" evidence="14">
    <location>
        <position position="176"/>
    </location>
</feature>
<dbReference type="Proteomes" id="UP000237839">
    <property type="component" value="Unassembled WGS sequence"/>
</dbReference>
<evidence type="ECO:0000256" key="6">
    <source>
        <dbReference type="ARBA" id="ARBA00022670"/>
    </source>
</evidence>
<dbReference type="SMART" id="SM00228">
    <property type="entry name" value="PDZ"/>
    <property type="match status" value="2"/>
</dbReference>
<dbReference type="Pfam" id="PF17820">
    <property type="entry name" value="PDZ_6"/>
    <property type="match status" value="1"/>
</dbReference>
<feature type="domain" description="PDZ" evidence="17">
    <location>
        <begin position="399"/>
        <end position="491"/>
    </location>
</feature>
<comment type="subcellular location">
    <subcellularLocation>
        <location evidence="2">Periplasm</location>
    </subcellularLocation>
</comment>
<evidence type="ECO:0000256" key="14">
    <source>
        <dbReference type="PIRSR" id="PIRSR611782-1"/>
    </source>
</evidence>
<dbReference type="PANTHER" id="PTHR22939">
    <property type="entry name" value="SERINE PROTEASE FAMILY S1C HTRA-RELATED"/>
    <property type="match status" value="1"/>
</dbReference>
<dbReference type="InterPro" id="IPR036034">
    <property type="entry name" value="PDZ_sf"/>
</dbReference>
<keyword evidence="6" id="KW-0645">Protease</keyword>
<feature type="binding site" evidence="15">
    <location>
        <position position="146"/>
    </location>
    <ligand>
        <name>substrate</name>
    </ligand>
</feature>
<dbReference type="InterPro" id="IPR011782">
    <property type="entry name" value="Pept_S1C_Do"/>
</dbReference>
<keyword evidence="11" id="KW-0720">Serine protease</keyword>
<keyword evidence="7" id="KW-0732">Signal</keyword>
<keyword evidence="8" id="KW-0677">Repeat</keyword>
<evidence type="ECO:0000256" key="10">
    <source>
        <dbReference type="ARBA" id="ARBA00022801"/>
    </source>
</evidence>
<dbReference type="AlphaFoldDB" id="A0A2S9GWZ2"/>
<dbReference type="InterPro" id="IPR041489">
    <property type="entry name" value="PDZ_6"/>
</dbReference>
<dbReference type="InterPro" id="IPR001478">
    <property type="entry name" value="PDZ"/>
</dbReference>
<evidence type="ECO:0000256" key="3">
    <source>
        <dbReference type="ARBA" id="ARBA00010541"/>
    </source>
</evidence>
<comment type="caution">
    <text evidence="18">The sequence shown here is derived from an EMBL/GenBank/DDBJ whole genome shotgun (WGS) entry which is preliminary data.</text>
</comment>
<keyword evidence="19" id="KW-1185">Reference proteome</keyword>
<dbReference type="PROSITE" id="PS50106">
    <property type="entry name" value="PDZ"/>
    <property type="match status" value="2"/>
</dbReference>
<keyword evidence="9" id="KW-0574">Periplasm</keyword>
<dbReference type="EMBL" id="PUGF01000015">
    <property type="protein sequence ID" value="PRC92221.1"/>
    <property type="molecule type" value="Genomic_DNA"/>
</dbReference>
<dbReference type="EC" id="3.4.21.107" evidence="4"/>
<evidence type="ECO:0000256" key="15">
    <source>
        <dbReference type="PIRSR" id="PIRSR611782-2"/>
    </source>
</evidence>
<evidence type="ECO:0000256" key="13">
    <source>
        <dbReference type="ARBA" id="ARBA00032850"/>
    </source>
</evidence>
<evidence type="ECO:0000256" key="1">
    <source>
        <dbReference type="ARBA" id="ARBA00001772"/>
    </source>
</evidence>
<comment type="catalytic activity">
    <reaction evidence="1">
        <text>Acts on substrates that are at least partially unfolded. The cleavage site P1 residue is normally between a pair of hydrophobic residues, such as Val-|-Val.</text>
        <dbReference type="EC" id="3.4.21.107"/>
    </reaction>
</comment>
<dbReference type="CDD" id="cd10839">
    <property type="entry name" value="cpPDZ1_DegP-like"/>
    <property type="match status" value="1"/>
</dbReference>
<evidence type="ECO:0000256" key="11">
    <source>
        <dbReference type="ARBA" id="ARBA00022825"/>
    </source>
</evidence>
<proteinExistence type="inferred from homology"/>
<evidence type="ECO:0000256" key="12">
    <source>
        <dbReference type="ARBA" id="ARBA00023016"/>
    </source>
</evidence>
<keyword evidence="12" id="KW-0346">Stress response</keyword>
<dbReference type="InterPro" id="IPR043504">
    <property type="entry name" value="Peptidase_S1_PA_chymotrypsin"/>
</dbReference>
<accession>A0A2S9GWZ2</accession>
<dbReference type="Pfam" id="PF00595">
    <property type="entry name" value="PDZ"/>
    <property type="match status" value="1"/>
</dbReference>
<evidence type="ECO:0000259" key="17">
    <source>
        <dbReference type="PROSITE" id="PS50106"/>
    </source>
</evidence>
<dbReference type="SUPFAM" id="SSF50156">
    <property type="entry name" value="PDZ domain-like"/>
    <property type="match status" value="2"/>
</dbReference>
<feature type="domain" description="PDZ" evidence="17">
    <location>
        <begin position="306"/>
        <end position="355"/>
    </location>
</feature>
<protein>
    <recommendedName>
        <fullName evidence="5">Probable periplasmic serine endoprotease DegP-like</fullName>
        <ecNumber evidence="4">3.4.21.107</ecNumber>
    </recommendedName>
    <alternativeName>
        <fullName evidence="13">Protease Do</fullName>
    </alternativeName>
</protein>
<name>A0A2S9GWZ2_9BURK</name>
<dbReference type="Gene3D" id="2.40.10.10">
    <property type="entry name" value="Trypsin-like serine proteases"/>
    <property type="match status" value="2"/>
</dbReference>
<dbReference type="GO" id="GO:0042597">
    <property type="term" value="C:periplasmic space"/>
    <property type="evidence" value="ECO:0007669"/>
    <property type="project" value="UniProtKB-SubCell"/>
</dbReference>
<feature type="active site" description="Charge relay system" evidence="14">
    <location>
        <position position="146"/>
    </location>
</feature>
<evidence type="ECO:0000256" key="5">
    <source>
        <dbReference type="ARBA" id="ARBA00013958"/>
    </source>
</evidence>
<organism evidence="18 19">
    <name type="scientific">Solimicrobium silvestre</name>
    <dbReference type="NCBI Taxonomy" id="2099400"/>
    <lineage>
        <taxon>Bacteria</taxon>
        <taxon>Pseudomonadati</taxon>
        <taxon>Pseudomonadota</taxon>
        <taxon>Betaproteobacteria</taxon>
        <taxon>Burkholderiales</taxon>
        <taxon>Oxalobacteraceae</taxon>
        <taxon>Solimicrobium</taxon>
    </lineage>
</organism>
<evidence type="ECO:0000256" key="7">
    <source>
        <dbReference type="ARBA" id="ARBA00022729"/>
    </source>
</evidence>
<gene>
    <name evidence="18" type="ORF">S2091_3137</name>
</gene>